<evidence type="ECO:0000313" key="4">
    <source>
        <dbReference type="Proteomes" id="UP001190700"/>
    </source>
</evidence>
<dbReference type="EMBL" id="LGRX02033782">
    <property type="protein sequence ID" value="KAK3239922.1"/>
    <property type="molecule type" value="Genomic_DNA"/>
</dbReference>
<feature type="transmembrane region" description="Helical" evidence="2">
    <location>
        <begin position="2279"/>
        <end position="2299"/>
    </location>
</feature>
<name>A0AAE0BQK6_9CHLO</name>
<feature type="non-terminal residue" evidence="3">
    <location>
        <position position="1"/>
    </location>
</feature>
<keyword evidence="4" id="KW-1185">Reference proteome</keyword>
<dbReference type="SUPFAM" id="SSF51126">
    <property type="entry name" value="Pectin lyase-like"/>
    <property type="match status" value="3"/>
</dbReference>
<dbReference type="InterPro" id="IPR011050">
    <property type="entry name" value="Pectin_lyase_fold/virulence"/>
</dbReference>
<dbReference type="PANTHER" id="PTHR11319">
    <property type="entry name" value="G PROTEIN-COUPLED RECEPTOR-RELATED"/>
    <property type="match status" value="1"/>
</dbReference>
<evidence type="ECO:0008006" key="5">
    <source>
        <dbReference type="Google" id="ProtNLM"/>
    </source>
</evidence>
<feature type="transmembrane region" description="Helical" evidence="2">
    <location>
        <begin position="1717"/>
        <end position="1735"/>
    </location>
</feature>
<evidence type="ECO:0000256" key="1">
    <source>
        <dbReference type="SAM" id="MobiDB-lite"/>
    </source>
</evidence>
<sequence length="2377" mass="248730">LTKLLPDLVNRTLSIRGRCEASHSGCRLDGAHMHQILHTNQSNLTLDTLRLVNGNSTTNGGAVSATDSAVYLRNTVFSNNSAEDNGEIGCVAAPWVMGDEGDVVGPGTGGHWKKSETSGDGGAAYAHSEYDEVSVEICNSVISGNVAGDDSGAIMAKSFHDGHTRMGISGSVISHNTGRGFSTVNARMRSTSWEKQLGQILSWTRSNLTDLQLLPEEVRPHTDALLESELLSVDSSGAIAVGPWPTASGTWLARKRTEFDKLHKVTEWAKALLQLVASVPAAGTAGLSAGSAASGAPSASTGTAAPSRSAGASGPGGGVPAGTAGAAGIPGIGTVAAVGSAPATAVSPDVIAAAIASGLGMKLDDLGARLTSLEARGSAPADAALVSGRTVPVEAELLAQALKDSVATAEDWDMARCAQACADLVHEAAKLRPQLTLLKSIHPFGKLPIKALEAHAFPPMVYALPELTEGECELDELPVGKEVTVEHWRAFVHLLQARVAEFQRFVKSKVPSFPLTDVMPSTFFKKRKRVTFEGDEEEAWAAGGGRGLLPPLDTARREHLATLGSTFKTVNEDQLARALHGELAPVITCSRGNLNGGEVITSGSGRAAGATGVAEVVWRMLATATTRANAGINPIAISDMSAVCAGLRGIHEAPAGAVKDPVATPVPAVETAMVPAPVVETEIEGEDALVDVEETFGLTVMEDDAEVSPVLPSKAVPSERCDGLMQQSPPIRCQPCLGQMSANAGKPSNQGDSGAIAAYSNDGAGSVLTIRDSILANNAASNDGGAADCFSFYSTATISILDSVLSDNTAGCDGGAFDCYSYYNTAMVHLQNVTLNGNAAGCMGGAFIVHSITDGIVVADIQKCSLQRNAASGQGGAVAVISPSVSVSFLEVHNSTFSTNMAGGDGGVIFVDTGSASTESVQNATFSDNHAGDEGGALYLTSNAGPSNMDIRGSVFSGNTARSAGGAVYLQRFHMAMAVSQLTGNAAREGGAVKVFLGAMDLHNSFINDNSATNGGGLLADGSNATFSDSRVCGNVATISGGGMYTTECLSVGIARSLLCKNRAGNSGGAGVGYASALTMSATTVSNNEASGFGGGWAVVNGTLAWHAALVMGNSAGSGGSLYLHSGSSAGTAVVQGCIFNDSFAENDGGILAVLEGMQLSVEECELRLGYAGARGGAAYVRAARADFNRSRVHSCLASLQGGGVFAAEAGVHVEGSSFAGNTAVVGGGALWLDDASSATLWGSKVVGSTAQEGGGLAVLEGSNCSMSDCLVARNEAKVDGGGVLLYGDSGLELRNSTFSGNQAGDSGGSVHVHRCARSVFLEGTSFQRGSAGSMGGAVYFEYPNVRCAIELVNLTFANNTASLGAHNFWGLIDPDQPCGSDNASLVLAAPECTEGCAVSPEGGGPLFTTSAKEFVVLQGADVAPSPLACDSGEAIQPALTWAARDWYGQVVHLSEGSTYVTVLGGEQVVLGGGLQVGYEDGVGAAFTDLRVVGEPGSLINLTFQPQVSEWPDTTSVAQVAACVSGDVYSSKSETCLACQPGFIKFDASEEACSDCAGTGLRCFGGSRYELEDGHWMPGTDGLADCEQQDRSAECVLSRVYTCHPLKGCFSLGAPRENVNGSLHVDPETMCGPGYRQGSVLCSSCASGHFRDPAGACRQCSGSLFTILAQAAAFLLGLTAFAAALRAVVQWSRRHAIAVVLSGAGAAQRKAKPWHSMLAALAGNVQVIMQTMLIYPDDAVPSQYREGLQVLSFSFTHWLPVACVADALGKDGALWGGFYLEFSFYAIVPFATSLLLLLLSSWQSRRRRTHRARAEAMSRAVTSPRNLQLPEPRDRQRGTGSIVTAAAPVDSHIELQLPWADGRASAAASTFAGEAPTSAFEGDGPRRLAAPTPTGTGGWQHQPTDGRTTGGEHDDDKRDVDVADVAAVSGDGQSGGAGAWAQSRRPGSYAEAAECVASNRAEQSGCARASDLTSTSPAVVNVVLQIFSSIYLRLLIFLHPVCATYMFSLFSCRLIYHEHRQYWLEQDPSVECFTPRWWVFMSLSMVVILTYVLLLPCAMAVMLWRMTYMKQVRRRDTGVVVYVHQHELHQEVKREMQHWSSFCTTNPVYSPPDPATVWEEEAARVDSSAESHGTAIEGEEVNHYFIEPQMQTKVDVQPLYRSTVDGLVMETAHVDPARMIIWGSILLPFKREYYAWAAYDMLRKLATTSMVTMVNFVHRDYGLLYNGLATSAALALHTCLQPYKEDVVNKFQAAILLSQNVIVLLCIGERYEGHAVGSMVVGVAVILIQLSLCVTVVHYCISDVNNTYRQIAMEILVEAAQPAGKPVACVAALNARVEYISVQAVRLVLWVLLREVSDVQMLVMGNPALLTPLFANL</sequence>
<proteinExistence type="predicted"/>
<gene>
    <name evidence="3" type="ORF">CYMTET_50184</name>
</gene>
<keyword evidence="2" id="KW-0812">Transmembrane</keyword>
<dbReference type="Proteomes" id="UP001190700">
    <property type="component" value="Unassembled WGS sequence"/>
</dbReference>
<feature type="transmembrane region" description="Helical" evidence="2">
    <location>
        <begin position="2036"/>
        <end position="2064"/>
    </location>
</feature>
<dbReference type="InterPro" id="IPR006626">
    <property type="entry name" value="PbH1"/>
</dbReference>
<feature type="transmembrane region" description="Helical" evidence="2">
    <location>
        <begin position="1664"/>
        <end position="1685"/>
    </location>
</feature>
<feature type="region of interest" description="Disordered" evidence="1">
    <location>
        <begin position="1810"/>
        <end position="1842"/>
    </location>
</feature>
<keyword evidence="2" id="KW-0472">Membrane</keyword>
<accession>A0AAE0BQK6</accession>
<feature type="transmembrane region" description="Helical" evidence="2">
    <location>
        <begin position="1782"/>
        <end position="1802"/>
    </location>
</feature>
<evidence type="ECO:0000256" key="2">
    <source>
        <dbReference type="SAM" id="Phobius"/>
    </source>
</evidence>
<reference evidence="3 4" key="1">
    <citation type="journal article" date="2015" name="Genome Biol. Evol.">
        <title>Comparative Genomics of a Bacterivorous Green Alga Reveals Evolutionary Causalities and Consequences of Phago-Mixotrophic Mode of Nutrition.</title>
        <authorList>
            <person name="Burns J.A."/>
            <person name="Paasch A."/>
            <person name="Narechania A."/>
            <person name="Kim E."/>
        </authorList>
    </citation>
    <scope>NUCLEOTIDE SEQUENCE [LARGE SCALE GENOMIC DNA]</scope>
    <source>
        <strain evidence="3 4">PLY_AMNH</strain>
    </source>
</reference>
<organism evidence="3 4">
    <name type="scientific">Cymbomonas tetramitiformis</name>
    <dbReference type="NCBI Taxonomy" id="36881"/>
    <lineage>
        <taxon>Eukaryota</taxon>
        <taxon>Viridiplantae</taxon>
        <taxon>Chlorophyta</taxon>
        <taxon>Pyramimonadophyceae</taxon>
        <taxon>Pyramimonadales</taxon>
        <taxon>Pyramimonadaceae</taxon>
        <taxon>Cymbomonas</taxon>
    </lineage>
</organism>
<evidence type="ECO:0000313" key="3">
    <source>
        <dbReference type="EMBL" id="KAK3239922.1"/>
    </source>
</evidence>
<protein>
    <recommendedName>
        <fullName evidence="5">Right handed beta helix domain-containing protein</fullName>
    </recommendedName>
</protein>
<feature type="transmembrane region" description="Helical" evidence="2">
    <location>
        <begin position="1994"/>
        <end position="2016"/>
    </location>
</feature>
<comment type="caution">
    <text evidence="3">The sequence shown here is derived from an EMBL/GenBank/DDBJ whole genome shotgun (WGS) entry which is preliminary data.</text>
</comment>
<feature type="region of interest" description="Disordered" evidence="1">
    <location>
        <begin position="1868"/>
        <end position="1916"/>
    </location>
</feature>
<feature type="compositionally biased region" description="Low complexity" evidence="1">
    <location>
        <begin position="287"/>
        <end position="312"/>
    </location>
</feature>
<dbReference type="SMART" id="SM00710">
    <property type="entry name" value="PbH1"/>
    <property type="match status" value="10"/>
</dbReference>
<dbReference type="PANTHER" id="PTHR11319:SF35">
    <property type="entry name" value="OUTER MEMBRANE PROTEIN PMPC-RELATED"/>
    <property type="match status" value="1"/>
</dbReference>
<feature type="transmembrane region" description="Helical" evidence="2">
    <location>
        <begin position="2223"/>
        <end position="2243"/>
    </location>
</feature>
<keyword evidence="2" id="KW-1133">Transmembrane helix</keyword>
<feature type="region of interest" description="Disordered" evidence="1">
    <location>
        <begin position="287"/>
        <end position="317"/>
    </location>
</feature>